<comment type="caution">
    <text evidence="1">The sequence shown here is derived from an EMBL/GenBank/DDBJ whole genome shotgun (WGS) entry which is preliminary data.</text>
</comment>
<reference evidence="1" key="1">
    <citation type="submission" date="2021-02" db="EMBL/GenBank/DDBJ databases">
        <authorList>
            <person name="Nowell W R."/>
        </authorList>
    </citation>
    <scope>NUCLEOTIDE SEQUENCE</scope>
</reference>
<accession>A0A818I8T0</accession>
<organism evidence="1 3">
    <name type="scientific">Rotaria socialis</name>
    <dbReference type="NCBI Taxonomy" id="392032"/>
    <lineage>
        <taxon>Eukaryota</taxon>
        <taxon>Metazoa</taxon>
        <taxon>Spiralia</taxon>
        <taxon>Gnathifera</taxon>
        <taxon>Rotifera</taxon>
        <taxon>Eurotatoria</taxon>
        <taxon>Bdelloidea</taxon>
        <taxon>Philodinida</taxon>
        <taxon>Philodinidae</taxon>
        <taxon>Rotaria</taxon>
    </lineage>
</organism>
<evidence type="ECO:0000313" key="1">
    <source>
        <dbReference type="EMBL" id="CAF3522195.1"/>
    </source>
</evidence>
<dbReference type="EMBL" id="CAJNYU010002243">
    <property type="protein sequence ID" value="CAF3522195.1"/>
    <property type="molecule type" value="Genomic_DNA"/>
</dbReference>
<sequence length="164" mass="19309">MPLQQCWVDRINDKEWSSGSCSDTSLYLSTGDLSMRLYEYRLRPIIEFVKEWQLFGLNSKREGILNFTCANGKIALVISNIHAFQRLIELRLSTTFERLWSAPLDAVAHCCSFNYDEWIVKELLEFYIFLSMEKFGKNTKSKHIQRILYRMQLNWTGILLPLLS</sequence>
<evidence type="ECO:0000313" key="2">
    <source>
        <dbReference type="EMBL" id="CAF4592114.1"/>
    </source>
</evidence>
<dbReference type="Proteomes" id="UP000663862">
    <property type="component" value="Unassembled WGS sequence"/>
</dbReference>
<proteinExistence type="predicted"/>
<dbReference type="AlphaFoldDB" id="A0A818I8T0"/>
<dbReference type="Proteomes" id="UP000663869">
    <property type="component" value="Unassembled WGS sequence"/>
</dbReference>
<gene>
    <name evidence="1" type="ORF">FME351_LOCUS18013</name>
    <name evidence="2" type="ORF">TSG867_LOCUS27274</name>
</gene>
<name>A0A818I8T0_9BILA</name>
<protein>
    <submittedName>
        <fullName evidence="1">Uncharacterized protein</fullName>
    </submittedName>
</protein>
<evidence type="ECO:0000313" key="3">
    <source>
        <dbReference type="Proteomes" id="UP000663869"/>
    </source>
</evidence>
<dbReference type="EMBL" id="CAJOBQ010003063">
    <property type="protein sequence ID" value="CAF4592114.1"/>
    <property type="molecule type" value="Genomic_DNA"/>
</dbReference>